<feature type="chain" id="PRO_5003933660" evidence="1">
    <location>
        <begin position="32"/>
        <end position="177"/>
    </location>
</feature>
<dbReference type="STRING" id="292564.Cyagr_0034"/>
<evidence type="ECO:0000313" key="3">
    <source>
        <dbReference type="Proteomes" id="UP000010388"/>
    </source>
</evidence>
<sequence length="177" mass="18322">MAFLRRPSRARAALPLALLLAALPGAPGLRAQDLVGCQLVDGTLQCVPGVTADPQQQIQLLRQQIAGDQRIEGAVEQRIAGLDQLLLQGEAVQGAMLQATAAAEGLAALPPAAFHWYRLSPGKVQWQLIAGASGPTYALTSADVASQVMVVVAVPTPGGSQRSVSQVVGPVQPRPAN</sequence>
<dbReference type="AlphaFoldDB" id="K9P3W8"/>
<dbReference type="eggNOG" id="ENOG5033Y56">
    <property type="taxonomic scope" value="Bacteria"/>
</dbReference>
<dbReference type="Proteomes" id="UP000010388">
    <property type="component" value="Chromosome"/>
</dbReference>
<keyword evidence="1" id="KW-0732">Signal</keyword>
<dbReference type="RefSeq" id="WP_015107713.1">
    <property type="nucleotide sequence ID" value="NC_019675.1"/>
</dbReference>
<dbReference type="Gene3D" id="2.60.40.2700">
    <property type="match status" value="1"/>
</dbReference>
<protein>
    <submittedName>
        <fullName evidence="2">Uncharacterized protein</fullName>
    </submittedName>
</protein>
<gene>
    <name evidence="2" type="ordered locus">Cyagr_0034</name>
</gene>
<proteinExistence type="predicted"/>
<evidence type="ECO:0000313" key="2">
    <source>
        <dbReference type="EMBL" id="AFY27254.1"/>
    </source>
</evidence>
<evidence type="ECO:0000256" key="1">
    <source>
        <dbReference type="SAM" id="SignalP"/>
    </source>
</evidence>
<reference evidence="3" key="1">
    <citation type="journal article" date="2013" name="Proc. Natl. Acad. Sci. U.S.A.">
        <title>Improving the coverage of the cyanobacterial phylum using diversity-driven genome sequencing.</title>
        <authorList>
            <person name="Shih P.M."/>
            <person name="Wu D."/>
            <person name="Latifi A."/>
            <person name="Axen S.D."/>
            <person name="Fewer D.P."/>
            <person name="Talla E."/>
            <person name="Calteau A."/>
            <person name="Cai F."/>
            <person name="Tandeau de Marsac N."/>
            <person name="Rippka R."/>
            <person name="Herdman M."/>
            <person name="Sivonen K."/>
            <person name="Coursin T."/>
            <person name="Laurent T."/>
            <person name="Goodwin L."/>
            <person name="Nolan M."/>
            <person name="Davenport K.W."/>
            <person name="Han C.S."/>
            <person name="Rubin E.M."/>
            <person name="Eisen J.A."/>
            <person name="Woyke T."/>
            <person name="Gugger M."/>
            <person name="Kerfeld C.A."/>
        </authorList>
    </citation>
    <scope>NUCLEOTIDE SEQUENCE [LARGE SCALE GENOMIC DNA]</scope>
    <source>
        <strain evidence="3">ATCC 27147 / PCC 6307</strain>
    </source>
</reference>
<feature type="signal peptide" evidence="1">
    <location>
        <begin position="1"/>
        <end position="31"/>
    </location>
</feature>
<name>K9P3W8_CYAGP</name>
<dbReference type="EMBL" id="CP003495">
    <property type="protein sequence ID" value="AFY27254.1"/>
    <property type="molecule type" value="Genomic_DNA"/>
</dbReference>
<organism evidence="2 3">
    <name type="scientific">Cyanobium gracile (strain ATCC 27147 / PCC 6307)</name>
    <dbReference type="NCBI Taxonomy" id="292564"/>
    <lineage>
        <taxon>Bacteria</taxon>
        <taxon>Bacillati</taxon>
        <taxon>Cyanobacteriota</taxon>
        <taxon>Cyanophyceae</taxon>
        <taxon>Synechococcales</taxon>
        <taxon>Prochlorococcaceae</taxon>
        <taxon>Cyanobium</taxon>
    </lineage>
</organism>
<dbReference type="KEGG" id="cgc:Cyagr_0034"/>
<accession>K9P3W8</accession>
<dbReference type="HOGENOM" id="CLU_1459018_0_0_3"/>